<evidence type="ECO:0000259" key="12">
    <source>
        <dbReference type="PROSITE" id="PS51296"/>
    </source>
</evidence>
<keyword evidence="5" id="KW-0408">Iron</keyword>
<dbReference type="Pfam" id="PF00355">
    <property type="entry name" value="Rieske"/>
    <property type="match status" value="1"/>
</dbReference>
<dbReference type="STRING" id="1077974.GOEFS_073_00310"/>
<protein>
    <recommendedName>
        <fullName evidence="2">Cytochrome bc1 complex Rieske iron-sulfur subunit</fullName>
    </recommendedName>
    <alternativeName>
        <fullName evidence="8">Cytochrome bc1 reductase complex subunit QcrA</fullName>
    </alternativeName>
</protein>
<evidence type="ECO:0000313" key="13">
    <source>
        <dbReference type="EMBL" id="GAB19011.1"/>
    </source>
</evidence>
<dbReference type="CDD" id="cd03467">
    <property type="entry name" value="Rieske"/>
    <property type="match status" value="1"/>
</dbReference>
<dbReference type="eggNOG" id="COG0723">
    <property type="taxonomic scope" value="Bacteria"/>
</dbReference>
<dbReference type="PROSITE" id="PS51318">
    <property type="entry name" value="TAT"/>
    <property type="match status" value="1"/>
</dbReference>
<feature type="region of interest" description="Disordered" evidence="10">
    <location>
        <begin position="32"/>
        <end position="54"/>
    </location>
</feature>
<comment type="cofactor">
    <cofactor evidence="9">
        <name>[2Fe-2S] cluster</name>
        <dbReference type="ChEBI" id="CHEBI:190135"/>
    </cofactor>
</comment>
<evidence type="ECO:0000313" key="14">
    <source>
        <dbReference type="Proteomes" id="UP000035034"/>
    </source>
</evidence>
<evidence type="ECO:0000256" key="11">
    <source>
        <dbReference type="SAM" id="Phobius"/>
    </source>
</evidence>
<dbReference type="PANTHER" id="PTHR10134">
    <property type="entry name" value="CYTOCHROME B-C1 COMPLEX SUBUNIT RIESKE, MITOCHONDRIAL"/>
    <property type="match status" value="1"/>
</dbReference>
<evidence type="ECO:0000256" key="6">
    <source>
        <dbReference type="ARBA" id="ARBA00023014"/>
    </source>
</evidence>
<dbReference type="InterPro" id="IPR017941">
    <property type="entry name" value="Rieske_2Fe-2S"/>
</dbReference>
<evidence type="ECO:0000256" key="4">
    <source>
        <dbReference type="ARBA" id="ARBA00022723"/>
    </source>
</evidence>
<feature type="domain" description="Rieske" evidence="12">
    <location>
        <begin position="57"/>
        <end position="146"/>
    </location>
</feature>
<keyword evidence="11" id="KW-0812">Transmembrane</keyword>
<dbReference type="GO" id="GO:0004497">
    <property type="term" value="F:monooxygenase activity"/>
    <property type="evidence" value="ECO:0007669"/>
    <property type="project" value="UniProtKB-ARBA"/>
</dbReference>
<evidence type="ECO:0000256" key="1">
    <source>
        <dbReference type="ARBA" id="ARBA00002494"/>
    </source>
</evidence>
<evidence type="ECO:0000256" key="9">
    <source>
        <dbReference type="ARBA" id="ARBA00034078"/>
    </source>
</evidence>
<dbReference type="GO" id="GO:0051537">
    <property type="term" value="F:2 iron, 2 sulfur cluster binding"/>
    <property type="evidence" value="ECO:0007669"/>
    <property type="project" value="UniProtKB-KW"/>
</dbReference>
<evidence type="ECO:0000256" key="8">
    <source>
        <dbReference type="ARBA" id="ARBA00029586"/>
    </source>
</evidence>
<keyword evidence="11" id="KW-0472">Membrane</keyword>
<dbReference type="RefSeq" id="WP_007318346.1">
    <property type="nucleotide sequence ID" value="NZ_BAEH01000073.1"/>
</dbReference>
<dbReference type="EMBL" id="BAEH01000073">
    <property type="protein sequence ID" value="GAB19011.1"/>
    <property type="molecule type" value="Genomic_DNA"/>
</dbReference>
<dbReference type="GO" id="GO:0016705">
    <property type="term" value="F:oxidoreductase activity, acting on paired donors, with incorporation or reduction of molecular oxygen"/>
    <property type="evidence" value="ECO:0007669"/>
    <property type="project" value="UniProtKB-ARBA"/>
</dbReference>
<keyword evidence="14" id="KW-1185">Reference proteome</keyword>
<dbReference type="OrthoDB" id="25106at2"/>
<dbReference type="InterPro" id="IPR005805">
    <property type="entry name" value="Rieske_Fe-S_prot_C"/>
</dbReference>
<evidence type="ECO:0000256" key="2">
    <source>
        <dbReference type="ARBA" id="ARBA00015816"/>
    </source>
</evidence>
<dbReference type="SUPFAM" id="SSF50022">
    <property type="entry name" value="ISP domain"/>
    <property type="match status" value="1"/>
</dbReference>
<dbReference type="Proteomes" id="UP000035034">
    <property type="component" value="Unassembled WGS sequence"/>
</dbReference>
<evidence type="ECO:0000256" key="5">
    <source>
        <dbReference type="ARBA" id="ARBA00023004"/>
    </source>
</evidence>
<dbReference type="PRINTS" id="PR00162">
    <property type="entry name" value="RIESKE"/>
</dbReference>
<evidence type="ECO:0000256" key="10">
    <source>
        <dbReference type="SAM" id="MobiDB-lite"/>
    </source>
</evidence>
<keyword evidence="7" id="KW-1015">Disulfide bond</keyword>
<name>H0R1R0_9ACTN</name>
<dbReference type="InterPro" id="IPR036922">
    <property type="entry name" value="Rieske_2Fe-2S_sf"/>
</dbReference>
<dbReference type="InterPro" id="IPR014349">
    <property type="entry name" value="Rieske_Fe-S_prot"/>
</dbReference>
<keyword evidence="4" id="KW-0479">Metal-binding</keyword>
<comment type="caution">
    <text evidence="13">The sequence shown here is derived from an EMBL/GenBank/DDBJ whole genome shotgun (WGS) entry which is preliminary data.</text>
</comment>
<dbReference type="AlphaFoldDB" id="H0R1R0"/>
<dbReference type="Gene3D" id="2.102.10.10">
    <property type="entry name" value="Rieske [2Fe-2S] iron-sulphur domain"/>
    <property type="match status" value="1"/>
</dbReference>
<dbReference type="GO" id="GO:0016020">
    <property type="term" value="C:membrane"/>
    <property type="evidence" value="ECO:0007669"/>
    <property type="project" value="InterPro"/>
</dbReference>
<accession>H0R1R0</accession>
<evidence type="ECO:0000256" key="7">
    <source>
        <dbReference type="ARBA" id="ARBA00023157"/>
    </source>
</evidence>
<evidence type="ECO:0000256" key="3">
    <source>
        <dbReference type="ARBA" id="ARBA00022714"/>
    </source>
</evidence>
<dbReference type="GO" id="GO:0046872">
    <property type="term" value="F:metal ion binding"/>
    <property type="evidence" value="ECO:0007669"/>
    <property type="project" value="UniProtKB-KW"/>
</dbReference>
<sequence>MDDQPTVTRRRFVAGTGVAVGVTAVALAVSSCGSDDSESTTTSDTQASPPSTSAAAGVLAPLADVPVGGGIIVGDTVLTQATAGKVAGFSATCTHSGCKLSGVTDGKIDCPCHGSKFNLDGTVANGPAKTSLPAVAVQVTGGNVVKA</sequence>
<comment type="function">
    <text evidence="1">Iron-sulfur subunit of the cytochrome bc1 complex, an essential component of the respiratory electron transport chain required for ATP synthesis. The bc1 complex catalyzes the oxidation of menaquinol and the reduction of cytochrome c in the respiratory chain. The bc1 complex operates through a Q-cycle mechanism that couples electron transfer to generation of the proton gradient that drives ATP synthesis.</text>
</comment>
<keyword evidence="11" id="KW-1133">Transmembrane helix</keyword>
<keyword evidence="3" id="KW-0001">2Fe-2S</keyword>
<feature type="transmembrane region" description="Helical" evidence="11">
    <location>
        <begin position="12"/>
        <end position="30"/>
    </location>
</feature>
<proteinExistence type="predicted"/>
<dbReference type="PROSITE" id="PS51296">
    <property type="entry name" value="RIESKE"/>
    <property type="match status" value="1"/>
</dbReference>
<dbReference type="InterPro" id="IPR006311">
    <property type="entry name" value="TAT_signal"/>
</dbReference>
<organism evidence="13 14">
    <name type="scientific">Gordonia effusa NBRC 100432</name>
    <dbReference type="NCBI Taxonomy" id="1077974"/>
    <lineage>
        <taxon>Bacteria</taxon>
        <taxon>Bacillati</taxon>
        <taxon>Actinomycetota</taxon>
        <taxon>Actinomycetes</taxon>
        <taxon>Mycobacteriales</taxon>
        <taxon>Gordoniaceae</taxon>
        <taxon>Gordonia</taxon>
    </lineage>
</organism>
<gene>
    <name evidence="13" type="ORF">GOEFS_073_00310</name>
</gene>
<keyword evidence="6" id="KW-0411">Iron-sulfur</keyword>
<reference evidence="13 14" key="1">
    <citation type="submission" date="2011-12" db="EMBL/GenBank/DDBJ databases">
        <title>Whole genome shotgun sequence of Gordonia effusa NBRC 100432.</title>
        <authorList>
            <person name="Yoshida I."/>
            <person name="Takarada H."/>
            <person name="Hosoyama A."/>
            <person name="Tsuchikane K."/>
            <person name="Katsumata H."/>
            <person name="Yamazaki S."/>
            <person name="Fujita N."/>
        </authorList>
    </citation>
    <scope>NUCLEOTIDE SEQUENCE [LARGE SCALE GENOMIC DNA]</scope>
    <source>
        <strain evidence="13 14">NBRC 100432</strain>
    </source>
</reference>